<keyword evidence="3" id="KW-0735">Signal-anchor</keyword>
<evidence type="ECO:0000256" key="2">
    <source>
        <dbReference type="ARBA" id="ARBA00022692"/>
    </source>
</evidence>
<organism evidence="8 9">
    <name type="scientific">Neobacillus ginsengisoli</name>
    <dbReference type="NCBI Taxonomy" id="904295"/>
    <lineage>
        <taxon>Bacteria</taxon>
        <taxon>Bacillati</taxon>
        <taxon>Bacillota</taxon>
        <taxon>Bacilli</taxon>
        <taxon>Bacillales</taxon>
        <taxon>Bacillaceae</taxon>
        <taxon>Neobacillus</taxon>
    </lineage>
</organism>
<keyword evidence="4 6" id="KW-1133">Transmembrane helix</keyword>
<evidence type="ECO:0000259" key="7">
    <source>
        <dbReference type="Pfam" id="PF03816"/>
    </source>
</evidence>
<comment type="caution">
    <text evidence="8">The sequence shown here is derived from an EMBL/GenBank/DDBJ whole genome shotgun (WGS) entry which is preliminary data.</text>
</comment>
<name>A0ABT9XU85_9BACI</name>
<keyword evidence="9" id="KW-1185">Reference proteome</keyword>
<dbReference type="PANTHER" id="PTHR33392:SF6">
    <property type="entry name" value="POLYISOPRENYL-TEICHOIC ACID--PEPTIDOGLYCAN TEICHOIC ACID TRANSFERASE TAGU"/>
    <property type="match status" value="1"/>
</dbReference>
<dbReference type="EMBL" id="JAUSTW010000003">
    <property type="protein sequence ID" value="MDQ0199074.1"/>
    <property type="molecule type" value="Genomic_DNA"/>
</dbReference>
<evidence type="ECO:0000256" key="4">
    <source>
        <dbReference type="ARBA" id="ARBA00022989"/>
    </source>
</evidence>
<comment type="similarity">
    <text evidence="1">Belongs to the LytR/CpsA/Psr (LCP) family.</text>
</comment>
<dbReference type="InterPro" id="IPR050922">
    <property type="entry name" value="LytR/CpsA/Psr_CW_biosynth"/>
</dbReference>
<reference evidence="8 9" key="1">
    <citation type="submission" date="2023-07" db="EMBL/GenBank/DDBJ databases">
        <title>Genomic Encyclopedia of Type Strains, Phase IV (KMG-IV): sequencing the most valuable type-strain genomes for metagenomic binning, comparative biology and taxonomic classification.</title>
        <authorList>
            <person name="Goeker M."/>
        </authorList>
    </citation>
    <scope>NUCLEOTIDE SEQUENCE [LARGE SCALE GENOMIC DNA]</scope>
    <source>
        <strain evidence="8 9">DSM 27594</strain>
    </source>
</reference>
<evidence type="ECO:0000313" key="9">
    <source>
        <dbReference type="Proteomes" id="UP001224122"/>
    </source>
</evidence>
<evidence type="ECO:0000256" key="5">
    <source>
        <dbReference type="SAM" id="MobiDB-lite"/>
    </source>
</evidence>
<evidence type="ECO:0000313" key="8">
    <source>
        <dbReference type="EMBL" id="MDQ0199074.1"/>
    </source>
</evidence>
<protein>
    <submittedName>
        <fullName evidence="8">LCP family protein required for cell wall assembly</fullName>
    </submittedName>
</protein>
<keyword evidence="6" id="KW-0472">Membrane</keyword>
<dbReference type="Gene3D" id="3.40.630.190">
    <property type="entry name" value="LCP protein"/>
    <property type="match status" value="1"/>
</dbReference>
<sequence>MDNSRSKRKKMTKKKPRWFRISLFMLLILLIGGGVYFYNVYSDVARAVDKMNNPLSREVSAKRTTKVEFNHLDPISILMLGVDERKGDSGRSDSMIVITINPKTKTTKMLSIPRDTRTKLIDTANPSKNRIEKINAAYAYGGIQESIDTVENFLNVPIDYYIKVNMEGFKDIVNAVGGIDVDNKYAFELDGVTLKTGPQHLNGLQALEYARMRHQDPLGDFGRQERQREVISKIINKGKSLSTLSNYNNILTALENNIKTNLTLNDMIGIQSSYKPAAKTIDKLEVKGEGKTINSIWYLTVDDQERQTLSDEMRQSLGLASDPVAKFYSGTETSSSTHTYTNTSNTKRHSTTHTYTNNNSSNSTSNSN</sequence>
<feature type="compositionally biased region" description="Low complexity" evidence="5">
    <location>
        <begin position="328"/>
        <end position="345"/>
    </location>
</feature>
<feature type="compositionally biased region" description="Low complexity" evidence="5">
    <location>
        <begin position="352"/>
        <end position="368"/>
    </location>
</feature>
<evidence type="ECO:0000256" key="3">
    <source>
        <dbReference type="ARBA" id="ARBA00022968"/>
    </source>
</evidence>
<keyword evidence="2 6" id="KW-0812">Transmembrane</keyword>
<dbReference type="NCBIfam" id="TIGR00350">
    <property type="entry name" value="lytR_cpsA_psr"/>
    <property type="match status" value="1"/>
</dbReference>
<evidence type="ECO:0000256" key="6">
    <source>
        <dbReference type="SAM" id="Phobius"/>
    </source>
</evidence>
<dbReference type="InterPro" id="IPR004474">
    <property type="entry name" value="LytR_CpsA_psr"/>
</dbReference>
<feature type="domain" description="Cell envelope-related transcriptional attenuator" evidence="7">
    <location>
        <begin position="91"/>
        <end position="239"/>
    </location>
</feature>
<dbReference type="RefSeq" id="WP_307407604.1">
    <property type="nucleotide sequence ID" value="NZ_JAUSTW010000003.1"/>
</dbReference>
<feature type="transmembrane region" description="Helical" evidence="6">
    <location>
        <begin position="21"/>
        <end position="41"/>
    </location>
</feature>
<accession>A0ABT9XU85</accession>
<proteinExistence type="inferred from homology"/>
<evidence type="ECO:0000256" key="1">
    <source>
        <dbReference type="ARBA" id="ARBA00006068"/>
    </source>
</evidence>
<dbReference type="Pfam" id="PF03816">
    <property type="entry name" value="LytR_cpsA_psr"/>
    <property type="match status" value="1"/>
</dbReference>
<gene>
    <name evidence="8" type="ORF">J2S10_002232</name>
</gene>
<dbReference type="Proteomes" id="UP001224122">
    <property type="component" value="Unassembled WGS sequence"/>
</dbReference>
<feature type="region of interest" description="Disordered" evidence="5">
    <location>
        <begin position="328"/>
        <end position="368"/>
    </location>
</feature>
<dbReference type="PANTHER" id="PTHR33392">
    <property type="entry name" value="POLYISOPRENYL-TEICHOIC ACID--PEPTIDOGLYCAN TEICHOIC ACID TRANSFERASE TAGU"/>
    <property type="match status" value="1"/>
</dbReference>